<protein>
    <submittedName>
        <fullName evidence="1">BTB domain-containing protein</fullName>
    </submittedName>
</protein>
<keyword evidence="2" id="KW-1185">Reference proteome</keyword>
<name>A0AAW0CCU4_9AGAR</name>
<reference evidence="1 2" key="1">
    <citation type="journal article" date="2024" name="J Genomics">
        <title>Draft genome sequencing and assembly of Favolaschia claudopus CIRM-BRFM 2984 isolated from oak limbs.</title>
        <authorList>
            <person name="Navarro D."/>
            <person name="Drula E."/>
            <person name="Chaduli D."/>
            <person name="Cazenave R."/>
            <person name="Ahrendt S."/>
            <person name="Wang J."/>
            <person name="Lipzen A."/>
            <person name="Daum C."/>
            <person name="Barry K."/>
            <person name="Grigoriev I.V."/>
            <person name="Favel A."/>
            <person name="Rosso M.N."/>
            <person name="Martin F."/>
        </authorList>
    </citation>
    <scope>NUCLEOTIDE SEQUENCE [LARGE SCALE GENOMIC DNA]</scope>
    <source>
        <strain evidence="1 2">CIRM-BRFM 2984</strain>
    </source>
</reference>
<sequence length="325" mass="36841">MSASTDSDDTASHSSPILVPHRIDDLWFEDGNLVLATQISLFRVYRGLLAKESPVFRDMLRIPQPTDAETLDNCPVVHLPDDDEDVEFFLKALFDYKSFPPPPCPTTFEALRGVARLSKKYEVDLLYKRALAHFATAFPTTVTDYPPSSSWTVGPHHHLLSVLLARELTVEWVLPIAFYGVCRELSVDSILNGLHVENTRMELCPQDKLVSLEQYGALRGNASSAILEFLWRPDSVKGCLSSAQCKASRVNCRRTAENLRTKDIMPLTLWTDGDWSELTVCERCLKAMKTAHKLALDRLWDSLPERFGLARWDTMEEMKRQALDN</sequence>
<dbReference type="Proteomes" id="UP001362999">
    <property type="component" value="Unassembled WGS sequence"/>
</dbReference>
<gene>
    <name evidence="1" type="ORF">R3P38DRAFT_620172</name>
</gene>
<comment type="caution">
    <text evidence="1">The sequence shown here is derived from an EMBL/GenBank/DDBJ whole genome shotgun (WGS) entry which is preliminary data.</text>
</comment>
<proteinExistence type="predicted"/>
<evidence type="ECO:0000313" key="1">
    <source>
        <dbReference type="EMBL" id="KAK7036305.1"/>
    </source>
</evidence>
<evidence type="ECO:0000313" key="2">
    <source>
        <dbReference type="Proteomes" id="UP001362999"/>
    </source>
</evidence>
<dbReference type="AlphaFoldDB" id="A0AAW0CCU4"/>
<accession>A0AAW0CCU4</accession>
<organism evidence="1 2">
    <name type="scientific">Favolaschia claudopus</name>
    <dbReference type="NCBI Taxonomy" id="2862362"/>
    <lineage>
        <taxon>Eukaryota</taxon>
        <taxon>Fungi</taxon>
        <taxon>Dikarya</taxon>
        <taxon>Basidiomycota</taxon>
        <taxon>Agaricomycotina</taxon>
        <taxon>Agaricomycetes</taxon>
        <taxon>Agaricomycetidae</taxon>
        <taxon>Agaricales</taxon>
        <taxon>Marasmiineae</taxon>
        <taxon>Mycenaceae</taxon>
        <taxon>Favolaschia</taxon>
    </lineage>
</organism>
<dbReference type="EMBL" id="JAWWNJ010000019">
    <property type="protein sequence ID" value="KAK7036305.1"/>
    <property type="molecule type" value="Genomic_DNA"/>
</dbReference>